<gene>
    <name evidence="2" type="ORF">MDA_GLEAN10000316</name>
</gene>
<keyword evidence="3" id="KW-1185">Reference proteome</keyword>
<feature type="region of interest" description="Disordered" evidence="1">
    <location>
        <begin position="1"/>
        <end position="73"/>
    </location>
</feature>
<reference evidence="3" key="1">
    <citation type="journal article" date="2013" name="Science">
        <title>Comparative analysis of bat genomes provides insight into the evolution of flight and immunity.</title>
        <authorList>
            <person name="Zhang G."/>
            <person name="Cowled C."/>
            <person name="Shi Z."/>
            <person name="Huang Z."/>
            <person name="Bishop-Lilly K.A."/>
            <person name="Fang X."/>
            <person name="Wynne J.W."/>
            <person name="Xiong Z."/>
            <person name="Baker M.L."/>
            <person name="Zhao W."/>
            <person name="Tachedjian M."/>
            <person name="Zhu Y."/>
            <person name="Zhou P."/>
            <person name="Jiang X."/>
            <person name="Ng J."/>
            <person name="Yang L."/>
            <person name="Wu L."/>
            <person name="Xiao J."/>
            <person name="Feng Y."/>
            <person name="Chen Y."/>
            <person name="Sun X."/>
            <person name="Zhang Y."/>
            <person name="Marsh G.A."/>
            <person name="Crameri G."/>
            <person name="Broder C.C."/>
            <person name="Frey K.G."/>
            <person name="Wang L.F."/>
            <person name="Wang J."/>
        </authorList>
    </citation>
    <scope>NUCLEOTIDE SEQUENCE [LARGE SCALE GENOMIC DNA]</scope>
</reference>
<evidence type="ECO:0000313" key="2">
    <source>
        <dbReference type="EMBL" id="ELK32000.1"/>
    </source>
</evidence>
<evidence type="ECO:0000256" key="1">
    <source>
        <dbReference type="SAM" id="MobiDB-lite"/>
    </source>
</evidence>
<dbReference type="EMBL" id="KB105882">
    <property type="protein sequence ID" value="ELK32000.1"/>
    <property type="molecule type" value="Genomic_DNA"/>
</dbReference>
<evidence type="ECO:0000313" key="3">
    <source>
        <dbReference type="Proteomes" id="UP000010556"/>
    </source>
</evidence>
<proteinExistence type="predicted"/>
<feature type="compositionally biased region" description="Basic residues" evidence="1">
    <location>
        <begin position="14"/>
        <end position="23"/>
    </location>
</feature>
<organism evidence="2 3">
    <name type="scientific">Myotis davidii</name>
    <name type="common">David's myotis</name>
    <dbReference type="NCBI Taxonomy" id="225400"/>
    <lineage>
        <taxon>Eukaryota</taxon>
        <taxon>Metazoa</taxon>
        <taxon>Chordata</taxon>
        <taxon>Craniata</taxon>
        <taxon>Vertebrata</taxon>
        <taxon>Euteleostomi</taxon>
        <taxon>Mammalia</taxon>
        <taxon>Eutheria</taxon>
        <taxon>Laurasiatheria</taxon>
        <taxon>Chiroptera</taxon>
        <taxon>Yangochiroptera</taxon>
        <taxon>Vespertilionidae</taxon>
        <taxon>Myotis</taxon>
    </lineage>
</organism>
<dbReference type="Proteomes" id="UP000010556">
    <property type="component" value="Unassembled WGS sequence"/>
</dbReference>
<accession>L5M170</accession>
<name>L5M170_MYODS</name>
<dbReference type="AlphaFoldDB" id="L5M170"/>
<sequence length="73" mass="8068">MKTVGEGTVVRPQKLGRSKRSRPFTKEEPQSSSPSPPCPEQADTPQPRTIRKPAPSAAQSRVFLADPEQNQNR</sequence>
<protein>
    <submittedName>
        <fullName evidence="2">Uncharacterized protein</fullName>
    </submittedName>
</protein>